<keyword evidence="2" id="KW-1185">Reference proteome</keyword>
<evidence type="ECO:0000313" key="2">
    <source>
        <dbReference type="Proteomes" id="UP001218218"/>
    </source>
</evidence>
<accession>A0AAD6ZT48</accession>
<dbReference type="Proteomes" id="UP001218218">
    <property type="component" value="Unassembled WGS sequence"/>
</dbReference>
<protein>
    <submittedName>
        <fullName evidence="1">Uncharacterized protein</fullName>
    </submittedName>
</protein>
<name>A0AAD6ZT48_9AGAR</name>
<dbReference type="EMBL" id="JARIHO010000029">
    <property type="protein sequence ID" value="KAJ7337625.1"/>
    <property type="molecule type" value="Genomic_DNA"/>
</dbReference>
<evidence type="ECO:0000313" key="1">
    <source>
        <dbReference type="EMBL" id="KAJ7337625.1"/>
    </source>
</evidence>
<proteinExistence type="predicted"/>
<comment type="caution">
    <text evidence="1">The sequence shown here is derived from an EMBL/GenBank/DDBJ whole genome shotgun (WGS) entry which is preliminary data.</text>
</comment>
<gene>
    <name evidence="1" type="ORF">DFH08DRAFT_812947</name>
</gene>
<sequence length="218" mass="24369">MDSYLGSFQLDAVSGANFPSPTLSDSSSASSSAFSSTFSKTVFRSRPIPGSFEDNNIKSKFTHSWETPHAFECWLAEEERTNCIELSLVKKISGLLAFEVKYRYVCSRRGTGGVKAYEKKCPGQSQRLADKRTWCECALTVKQYPGRTTMLGAYSNEHNHTLGNSNLAFTRIPKKTREHITSLLRLKVAPDHILDLLHAGTYHEDNTFDNDNPTECTA</sequence>
<organism evidence="1 2">
    <name type="scientific">Mycena albidolilacea</name>
    <dbReference type="NCBI Taxonomy" id="1033008"/>
    <lineage>
        <taxon>Eukaryota</taxon>
        <taxon>Fungi</taxon>
        <taxon>Dikarya</taxon>
        <taxon>Basidiomycota</taxon>
        <taxon>Agaricomycotina</taxon>
        <taxon>Agaricomycetes</taxon>
        <taxon>Agaricomycetidae</taxon>
        <taxon>Agaricales</taxon>
        <taxon>Marasmiineae</taxon>
        <taxon>Mycenaceae</taxon>
        <taxon>Mycena</taxon>
    </lineage>
</organism>
<reference evidence="1" key="1">
    <citation type="submission" date="2023-03" db="EMBL/GenBank/DDBJ databases">
        <title>Massive genome expansion in bonnet fungi (Mycena s.s.) driven by repeated elements and novel gene families across ecological guilds.</title>
        <authorList>
            <consortium name="Lawrence Berkeley National Laboratory"/>
            <person name="Harder C.B."/>
            <person name="Miyauchi S."/>
            <person name="Viragh M."/>
            <person name="Kuo A."/>
            <person name="Thoen E."/>
            <person name="Andreopoulos B."/>
            <person name="Lu D."/>
            <person name="Skrede I."/>
            <person name="Drula E."/>
            <person name="Henrissat B."/>
            <person name="Morin E."/>
            <person name="Kohler A."/>
            <person name="Barry K."/>
            <person name="LaButti K."/>
            <person name="Morin E."/>
            <person name="Salamov A."/>
            <person name="Lipzen A."/>
            <person name="Mereny Z."/>
            <person name="Hegedus B."/>
            <person name="Baldrian P."/>
            <person name="Stursova M."/>
            <person name="Weitz H."/>
            <person name="Taylor A."/>
            <person name="Grigoriev I.V."/>
            <person name="Nagy L.G."/>
            <person name="Martin F."/>
            <person name="Kauserud H."/>
        </authorList>
    </citation>
    <scope>NUCLEOTIDE SEQUENCE</scope>
    <source>
        <strain evidence="1">CBHHK002</strain>
    </source>
</reference>
<dbReference type="AlphaFoldDB" id="A0AAD6ZT48"/>